<proteinExistence type="predicted"/>
<dbReference type="InterPro" id="IPR028994">
    <property type="entry name" value="Integrin_alpha_N"/>
</dbReference>
<evidence type="ECO:0000259" key="1">
    <source>
        <dbReference type="Pfam" id="PF18370"/>
    </source>
</evidence>
<dbReference type="InterPro" id="IPR049366">
    <property type="entry name" value="RGL11_C"/>
</dbReference>
<reference evidence="3 4" key="1">
    <citation type="submission" date="2022-04" db="EMBL/GenBank/DDBJ databases">
        <title>Hymenobacter sp. isolated from the air.</title>
        <authorList>
            <person name="Won M."/>
            <person name="Lee C.-M."/>
            <person name="Woen H.-Y."/>
            <person name="Kwon S.-W."/>
        </authorList>
    </citation>
    <scope>NUCLEOTIDE SEQUENCE [LARGE SCALE GENOMIC DNA]</scope>
    <source>
        <strain evidence="4">5116 S-27</strain>
    </source>
</reference>
<organism evidence="3 4">
    <name type="scientific">Hymenobacter cellulosivorans</name>
    <dbReference type="NCBI Taxonomy" id="2932249"/>
    <lineage>
        <taxon>Bacteria</taxon>
        <taxon>Pseudomonadati</taxon>
        <taxon>Bacteroidota</taxon>
        <taxon>Cytophagia</taxon>
        <taxon>Cytophagales</taxon>
        <taxon>Hymenobacteraceae</taxon>
        <taxon>Hymenobacter</taxon>
    </lineage>
</organism>
<accession>A0ABY4F4H0</accession>
<dbReference type="PANTHER" id="PTHR43118">
    <property type="entry name" value="RHAMNOGALACTURONAN LYASE (EUROFUNG)"/>
    <property type="match status" value="1"/>
</dbReference>
<protein>
    <recommendedName>
        <fullName evidence="5">Rhamnogalacturonan lyase</fullName>
    </recommendedName>
</protein>
<feature type="domain" description="Rhamnogalacturonan lyase family 11 C-terminal" evidence="2">
    <location>
        <begin position="115"/>
        <end position="471"/>
    </location>
</feature>
<dbReference type="InterPro" id="IPR034641">
    <property type="entry name" value="RGL11"/>
</dbReference>
<dbReference type="InterPro" id="IPR041624">
    <property type="entry name" value="RGI_lyase"/>
</dbReference>
<dbReference type="Proteomes" id="UP000831785">
    <property type="component" value="Chromosome"/>
</dbReference>
<feature type="domain" description="Rhamnogalacturonan I lyase beta-sheet" evidence="1">
    <location>
        <begin position="17"/>
        <end position="109"/>
    </location>
</feature>
<evidence type="ECO:0000259" key="2">
    <source>
        <dbReference type="Pfam" id="PF21348"/>
    </source>
</evidence>
<dbReference type="InterPro" id="IPR013783">
    <property type="entry name" value="Ig-like_fold"/>
</dbReference>
<evidence type="ECO:0008006" key="5">
    <source>
        <dbReference type="Google" id="ProtNLM"/>
    </source>
</evidence>
<dbReference type="SUPFAM" id="SSF69318">
    <property type="entry name" value="Integrin alpha N-terminal domain"/>
    <property type="match status" value="1"/>
</dbReference>
<dbReference type="Pfam" id="PF21348">
    <property type="entry name" value="RGL11_C"/>
    <property type="match status" value="1"/>
</dbReference>
<sequence length="500" mass="52766">MGPTVFCPDLPAAPPVQAERLGRGVVAVAQPDGRIFVSWRLLASDPASVRFTLYRHLGNGQKEKVTGQATSRTNWVDNLGPTGKAPRPVAYSVEVAGTKETKPSTAAVWAQSVLRIPLQQPAGGTVSSGSEVSSYTYSANDASVADLDGDGQYEIVLKWEPSNARDNGSAGITGPVLLDAYTLAGTQLWRINLGCNIRAGAHYTQFMVYDLDGDGKAEVACKTADGTLDGQGKTIGDAGKDYRTLTVPTDGEAVATARDSKFGRILAGPEYLTVFNGQTGAALATTAYVPGRAPLDGWGGIGGNGGNDRYGNRADRFLAAVAYLDGQRPSLVMCRGYYGRTVLAAWDWRGGQLTQRWLFDSRDDKNPFSGMGNHGLSVNDVDADGRDEIVYGAMVVDDDGRGLFSTGLRHGDALHVSDLDPVTPGLEAWGVHENEDKVPGHENGPGAALYAAGTGTLLLAELPGQDVGRAWPPTLTRATPALSCGPAARNWGCSRAEARK</sequence>
<dbReference type="PANTHER" id="PTHR43118:SF1">
    <property type="entry name" value="RHAMNOGALACTURONAN LYASE (EUROFUNG)"/>
    <property type="match status" value="1"/>
</dbReference>
<keyword evidence="4" id="KW-1185">Reference proteome</keyword>
<dbReference type="Pfam" id="PF18370">
    <property type="entry name" value="RGI_lyase"/>
    <property type="match status" value="1"/>
</dbReference>
<evidence type="ECO:0000313" key="3">
    <source>
        <dbReference type="EMBL" id="UOQ51200.1"/>
    </source>
</evidence>
<gene>
    <name evidence="3" type="ORF">MUN80_15670</name>
</gene>
<dbReference type="Gene3D" id="2.60.40.10">
    <property type="entry name" value="Immunoglobulins"/>
    <property type="match status" value="1"/>
</dbReference>
<dbReference type="EMBL" id="CP095049">
    <property type="protein sequence ID" value="UOQ51200.1"/>
    <property type="molecule type" value="Genomic_DNA"/>
</dbReference>
<name>A0ABY4F4H0_9BACT</name>
<evidence type="ECO:0000313" key="4">
    <source>
        <dbReference type="Proteomes" id="UP000831785"/>
    </source>
</evidence>